<dbReference type="RefSeq" id="WP_175329979.1">
    <property type="nucleotide sequence ID" value="NZ_LT598669.1"/>
</dbReference>
<dbReference type="EMBL" id="FLUB01000020">
    <property type="protein sequence ID" value="SBV67839.1"/>
    <property type="molecule type" value="Genomic_DNA"/>
</dbReference>
<sequence length="182" mass="20384">MRANTIKLIHVARRSLGLDDETYRAMLASIVPGKSSCRDMSPPELQKVVKAMEARGFKVKPASRPRRMSKPSAVSTKIRAVWSTMFAEGFIRDGSDAALDRFVKRQTSQMNGGQGVASLEWLRGEMEVAFLESLKQWHIRAIKKTLSDRGLSLPASLRSGGEVRDYDTICSMYTEMTKGRKQ</sequence>
<dbReference type="InterPro" id="IPR009363">
    <property type="entry name" value="Phage_Mu_Gp16"/>
</dbReference>
<gene>
    <name evidence="1" type="ORF">KL86CIT2_50053</name>
    <name evidence="2" type="ORF">KM92CIT3_80558</name>
</gene>
<organism evidence="1">
    <name type="scientific">uncultured Citrobacter sp</name>
    <dbReference type="NCBI Taxonomy" id="200446"/>
    <lineage>
        <taxon>Bacteria</taxon>
        <taxon>Pseudomonadati</taxon>
        <taxon>Pseudomonadota</taxon>
        <taxon>Gammaproteobacteria</taxon>
        <taxon>Enterobacterales</taxon>
        <taxon>Enterobacteriaceae</taxon>
        <taxon>Citrobacter</taxon>
        <taxon>environmental samples</taxon>
    </lineage>
</organism>
<proteinExistence type="predicted"/>
<name>A0A212II32_9ENTR</name>
<dbReference type="Pfam" id="PF06252">
    <property type="entry name" value="GemA"/>
    <property type="match status" value="1"/>
</dbReference>
<accession>A0A212II32</accession>
<dbReference type="AlphaFoldDB" id="A0A212II32"/>
<dbReference type="EMBL" id="FLUA01000049">
    <property type="protein sequence ID" value="SBV66201.1"/>
    <property type="molecule type" value="Genomic_DNA"/>
</dbReference>
<protein>
    <submittedName>
        <fullName evidence="2">Protein gp16</fullName>
    </submittedName>
</protein>
<evidence type="ECO:0000313" key="1">
    <source>
        <dbReference type="EMBL" id="SBV66201.1"/>
    </source>
</evidence>
<reference evidence="1" key="1">
    <citation type="submission" date="2016-04" db="EMBL/GenBank/DDBJ databases">
        <authorList>
            <person name="Evans L.H."/>
            <person name="Alamgir A."/>
            <person name="Owens N."/>
            <person name="Weber N.D."/>
            <person name="Virtaneva K."/>
            <person name="Barbian K."/>
            <person name="Babar A."/>
            <person name="Rosenke K."/>
        </authorList>
    </citation>
    <scope>NUCLEOTIDE SEQUENCE</scope>
    <source>
        <strain evidence="1">86-2</strain>
        <strain evidence="2">92-3</strain>
    </source>
</reference>
<evidence type="ECO:0000313" key="2">
    <source>
        <dbReference type="EMBL" id="SBV67839.1"/>
    </source>
</evidence>